<evidence type="ECO:0000259" key="1">
    <source>
        <dbReference type="SMART" id="SM00479"/>
    </source>
</evidence>
<feature type="domain" description="Exonuclease" evidence="1">
    <location>
        <begin position="2"/>
        <end position="166"/>
    </location>
</feature>
<gene>
    <name evidence="2" type="ordered locus">Caul_3096</name>
</gene>
<dbReference type="PANTHER" id="PTHR30231:SF42">
    <property type="entry name" value="EXONUCLEASE"/>
    <property type="match status" value="1"/>
</dbReference>
<proteinExistence type="predicted"/>
<dbReference type="Gene3D" id="3.30.420.10">
    <property type="entry name" value="Ribonuclease H-like superfamily/Ribonuclease H"/>
    <property type="match status" value="1"/>
</dbReference>
<dbReference type="HOGENOM" id="CLU_047806_14_1_5"/>
<reference evidence="2" key="1">
    <citation type="submission" date="2008-01" db="EMBL/GenBank/DDBJ databases">
        <title>Complete sequence of chromosome of Caulobacter sp. K31.</title>
        <authorList>
            <consortium name="US DOE Joint Genome Institute"/>
            <person name="Copeland A."/>
            <person name="Lucas S."/>
            <person name="Lapidus A."/>
            <person name="Barry K."/>
            <person name="Glavina del Rio T."/>
            <person name="Dalin E."/>
            <person name="Tice H."/>
            <person name="Pitluck S."/>
            <person name="Bruce D."/>
            <person name="Goodwin L."/>
            <person name="Thompson L.S."/>
            <person name="Brettin T."/>
            <person name="Detter J.C."/>
            <person name="Han C."/>
            <person name="Schmutz J."/>
            <person name="Larimer F."/>
            <person name="Land M."/>
            <person name="Hauser L."/>
            <person name="Kyrpides N."/>
            <person name="Kim E."/>
            <person name="Stephens C."/>
            <person name="Richardson P."/>
        </authorList>
    </citation>
    <scope>NUCLEOTIDE SEQUENCE [LARGE SCALE GENOMIC DNA]</scope>
    <source>
        <strain evidence="2">K31</strain>
    </source>
</reference>
<name>B0T1N4_CAUSK</name>
<dbReference type="GO" id="GO:0005829">
    <property type="term" value="C:cytosol"/>
    <property type="evidence" value="ECO:0007669"/>
    <property type="project" value="TreeGrafter"/>
</dbReference>
<dbReference type="STRING" id="366602.Caul_3096"/>
<dbReference type="GO" id="GO:0008408">
    <property type="term" value="F:3'-5' exonuclease activity"/>
    <property type="evidence" value="ECO:0007669"/>
    <property type="project" value="TreeGrafter"/>
</dbReference>
<dbReference type="eggNOG" id="COG0847">
    <property type="taxonomic scope" value="Bacteria"/>
</dbReference>
<dbReference type="InterPro" id="IPR013520">
    <property type="entry name" value="Ribonucl_H"/>
</dbReference>
<dbReference type="OrthoDB" id="9803913at2"/>
<organism evidence="2">
    <name type="scientific">Caulobacter sp. (strain K31)</name>
    <dbReference type="NCBI Taxonomy" id="366602"/>
    <lineage>
        <taxon>Bacteria</taxon>
        <taxon>Pseudomonadati</taxon>
        <taxon>Pseudomonadota</taxon>
        <taxon>Alphaproteobacteria</taxon>
        <taxon>Caulobacterales</taxon>
        <taxon>Caulobacteraceae</taxon>
        <taxon>Caulobacter</taxon>
    </lineage>
</organism>
<dbReference type="AlphaFoldDB" id="B0T1N4"/>
<dbReference type="SUPFAM" id="SSF53098">
    <property type="entry name" value="Ribonuclease H-like"/>
    <property type="match status" value="1"/>
</dbReference>
<dbReference type="EMBL" id="CP000927">
    <property type="protein sequence ID" value="ABZ72223.1"/>
    <property type="molecule type" value="Genomic_DNA"/>
</dbReference>
<sequence>MPVVAIDFETANEQRSSPCAIGLAWIENGRITEVEHHYIRPIDMRFSGWNIAVHGIRPADVEDADAFPDVLGRLQARIERATVIAHNAAFDISVMRRTCELYGLPFPCFDYICTVQVAKNTWPGLPSAKLNAVCDFLGVEFKHHDAAQDAFACGSVALAAVQETGTSHIRDLPAKLGMVAGRLTATGYTTCSSRSLKRRSF</sequence>
<dbReference type="SMART" id="SM00479">
    <property type="entry name" value="EXOIII"/>
    <property type="match status" value="1"/>
</dbReference>
<dbReference type="PANTHER" id="PTHR30231">
    <property type="entry name" value="DNA POLYMERASE III SUBUNIT EPSILON"/>
    <property type="match status" value="1"/>
</dbReference>
<dbReference type="CDD" id="cd06130">
    <property type="entry name" value="DNA_pol_III_epsilon_like"/>
    <property type="match status" value="1"/>
</dbReference>
<dbReference type="GO" id="GO:0003676">
    <property type="term" value="F:nucleic acid binding"/>
    <property type="evidence" value="ECO:0007669"/>
    <property type="project" value="InterPro"/>
</dbReference>
<dbReference type="KEGG" id="cak:Caul_3096"/>
<dbReference type="GO" id="GO:0006259">
    <property type="term" value="P:DNA metabolic process"/>
    <property type="evidence" value="ECO:0007669"/>
    <property type="project" value="UniProtKB-ARBA"/>
</dbReference>
<accession>B0T1N4</accession>
<keyword evidence="2" id="KW-0540">Nuclease</keyword>
<keyword evidence="2" id="KW-0269">Exonuclease</keyword>
<dbReference type="InterPro" id="IPR012337">
    <property type="entry name" value="RNaseH-like_sf"/>
</dbReference>
<dbReference type="Pfam" id="PF00929">
    <property type="entry name" value="RNase_T"/>
    <property type="match status" value="1"/>
</dbReference>
<keyword evidence="2" id="KW-0378">Hydrolase</keyword>
<protein>
    <submittedName>
        <fullName evidence="2">Exonuclease RNase T and DNA polymerase III</fullName>
    </submittedName>
</protein>
<dbReference type="InterPro" id="IPR036397">
    <property type="entry name" value="RNaseH_sf"/>
</dbReference>
<evidence type="ECO:0000313" key="2">
    <source>
        <dbReference type="EMBL" id="ABZ72223.1"/>
    </source>
</evidence>